<dbReference type="RefSeq" id="WP_129172484.1">
    <property type="nucleotide sequence ID" value="NZ_JACCBI010000001.1"/>
</dbReference>
<comment type="caution">
    <text evidence="2">The sequence shown here is derived from an EMBL/GenBank/DDBJ whole genome shotgun (WGS) entry which is preliminary data.</text>
</comment>
<sequence length="96" mass="10357">MTREPTALDHTFTARIGVEVKGETWACVEMPDSAAFFGTGRAVRVDATVDDVDLMNVGLMVTGRGGHMLSLNAATRKRLGKDIGDVVTVHLSRRLS</sequence>
<evidence type="ECO:0000313" key="3">
    <source>
        <dbReference type="Proteomes" id="UP000292686"/>
    </source>
</evidence>
<accession>A0A4Q2MGD5</accession>
<name>A0A4Q2MGD5_9MICO</name>
<protein>
    <submittedName>
        <fullName evidence="2">DUF1905 domain-containing protein</fullName>
    </submittedName>
</protein>
<dbReference type="Gene3D" id="2.40.30.100">
    <property type="entry name" value="AF2212/PG0164-like"/>
    <property type="match status" value="1"/>
</dbReference>
<proteinExistence type="predicted"/>
<dbReference type="EMBL" id="SDPM01000001">
    <property type="protein sequence ID" value="RXZ88220.1"/>
    <property type="molecule type" value="Genomic_DNA"/>
</dbReference>
<evidence type="ECO:0000313" key="4">
    <source>
        <dbReference type="Proteomes" id="UP000581087"/>
    </source>
</evidence>
<dbReference type="InterPro" id="IPR015018">
    <property type="entry name" value="DUF1905"/>
</dbReference>
<dbReference type="InterPro" id="IPR037079">
    <property type="entry name" value="AF2212/PG0164-like_sf"/>
</dbReference>
<dbReference type="EMBL" id="JACCBI010000001">
    <property type="protein sequence ID" value="NYD67567.1"/>
    <property type="molecule type" value="Genomic_DNA"/>
</dbReference>
<reference evidence="1 4" key="2">
    <citation type="submission" date="2020-07" db="EMBL/GenBank/DDBJ databases">
        <title>Sequencing the genomes of 1000 actinobacteria strains.</title>
        <authorList>
            <person name="Klenk H.-P."/>
        </authorList>
    </citation>
    <scope>NUCLEOTIDE SEQUENCE [LARGE SCALE GENOMIC DNA]</scope>
    <source>
        <strain evidence="1 4">DSM 23870</strain>
    </source>
</reference>
<evidence type="ECO:0000313" key="2">
    <source>
        <dbReference type="EMBL" id="RXZ88220.1"/>
    </source>
</evidence>
<dbReference type="Proteomes" id="UP000292686">
    <property type="component" value="Unassembled WGS sequence"/>
</dbReference>
<gene>
    <name evidence="1" type="ORF">BJ972_002086</name>
    <name evidence="2" type="ORF">ESP50_03305</name>
</gene>
<keyword evidence="3" id="KW-1185">Reference proteome</keyword>
<evidence type="ECO:0000313" key="1">
    <source>
        <dbReference type="EMBL" id="NYD67567.1"/>
    </source>
</evidence>
<dbReference type="Pfam" id="PF08922">
    <property type="entry name" value="DUF1905"/>
    <property type="match status" value="1"/>
</dbReference>
<dbReference type="OrthoDB" id="8246703at2"/>
<dbReference type="Proteomes" id="UP000581087">
    <property type="component" value="Unassembled WGS sequence"/>
</dbReference>
<organism evidence="2 3">
    <name type="scientific">Agromyces atrinae</name>
    <dbReference type="NCBI Taxonomy" id="592376"/>
    <lineage>
        <taxon>Bacteria</taxon>
        <taxon>Bacillati</taxon>
        <taxon>Actinomycetota</taxon>
        <taxon>Actinomycetes</taxon>
        <taxon>Micrococcales</taxon>
        <taxon>Microbacteriaceae</taxon>
        <taxon>Agromyces</taxon>
    </lineage>
</organism>
<reference evidence="2 3" key="1">
    <citation type="submission" date="2019-01" db="EMBL/GenBank/DDBJ databases">
        <title>Agromyces.</title>
        <authorList>
            <person name="Li J."/>
        </authorList>
    </citation>
    <scope>NUCLEOTIDE SEQUENCE [LARGE SCALE GENOMIC DNA]</scope>
    <source>
        <strain evidence="2 3">DSM 23870</strain>
    </source>
</reference>
<dbReference type="SUPFAM" id="SSF141694">
    <property type="entry name" value="AF2212/PG0164-like"/>
    <property type="match status" value="1"/>
</dbReference>
<dbReference type="AlphaFoldDB" id="A0A4Q2MGD5"/>